<accession>A0ABN1YRE0</accession>
<feature type="chain" id="PRO_5046412292" evidence="2">
    <location>
        <begin position="19"/>
        <end position="311"/>
    </location>
</feature>
<keyword evidence="4" id="KW-1185">Reference proteome</keyword>
<feature type="signal peptide" evidence="2">
    <location>
        <begin position="1"/>
        <end position="18"/>
    </location>
</feature>
<comment type="caution">
    <text evidence="3">The sequence shown here is derived from an EMBL/GenBank/DDBJ whole genome shotgun (WGS) entry which is preliminary data.</text>
</comment>
<dbReference type="EMBL" id="BAAAKK010000003">
    <property type="protein sequence ID" value="GAA1420777.1"/>
    <property type="molecule type" value="Genomic_DNA"/>
</dbReference>
<name>A0ABN1YRE0_9MICO</name>
<reference evidence="3 4" key="1">
    <citation type="journal article" date="2019" name="Int. J. Syst. Evol. Microbiol.">
        <title>The Global Catalogue of Microorganisms (GCM) 10K type strain sequencing project: providing services to taxonomists for standard genome sequencing and annotation.</title>
        <authorList>
            <consortium name="The Broad Institute Genomics Platform"/>
            <consortium name="The Broad Institute Genome Sequencing Center for Infectious Disease"/>
            <person name="Wu L."/>
            <person name="Ma J."/>
        </authorList>
    </citation>
    <scope>NUCLEOTIDE SEQUENCE [LARGE SCALE GENOMIC DNA]</scope>
    <source>
        <strain evidence="3 4">JCM 12398</strain>
    </source>
</reference>
<feature type="region of interest" description="Disordered" evidence="1">
    <location>
        <begin position="19"/>
        <end position="39"/>
    </location>
</feature>
<proteinExistence type="predicted"/>
<evidence type="ECO:0000313" key="4">
    <source>
        <dbReference type="Proteomes" id="UP001501266"/>
    </source>
</evidence>
<evidence type="ECO:0000256" key="1">
    <source>
        <dbReference type="SAM" id="MobiDB-lite"/>
    </source>
</evidence>
<gene>
    <name evidence="3" type="ORF">GCM10009640_10580</name>
</gene>
<organism evidence="3 4">
    <name type="scientific">Agrococcus citreus</name>
    <dbReference type="NCBI Taxonomy" id="84643"/>
    <lineage>
        <taxon>Bacteria</taxon>
        <taxon>Bacillati</taxon>
        <taxon>Actinomycetota</taxon>
        <taxon>Actinomycetes</taxon>
        <taxon>Micrococcales</taxon>
        <taxon>Microbacteriaceae</taxon>
        <taxon>Agrococcus</taxon>
    </lineage>
</organism>
<dbReference type="RefSeq" id="WP_343918149.1">
    <property type="nucleotide sequence ID" value="NZ_BAAAKK010000003.1"/>
</dbReference>
<evidence type="ECO:0000256" key="2">
    <source>
        <dbReference type="SAM" id="SignalP"/>
    </source>
</evidence>
<evidence type="ECO:0000313" key="3">
    <source>
        <dbReference type="EMBL" id="GAA1420777.1"/>
    </source>
</evidence>
<dbReference type="Proteomes" id="UP001501266">
    <property type="component" value="Unassembled WGS sequence"/>
</dbReference>
<sequence>MLAVVALAGSAALLAACASPGTAPSTAPPQPSSAGTAGATPVELDDEQLQAEGLFDEVSDEGYAVRWVEVGASVAVVIGGSGGGGGCIPQPHAAEQDDTGVVVRFDPPDPAIACTADFRLHGWELELGSPVDPNETLPVQLENLRGEDETTEVELGPDDILVGGPTADPQPSVIDGTPPEGAGAPVEIPQADLPEADLELLRADPPVRVHWIEPGNELAVVLGGSGTAACVPTPTGARVTGPASIEVSFDAAPGGDCSADGQVYGWRFVLAEPVATAMGVEVTVTGASSDGTGTGTPGVFTLAADDVLALP</sequence>
<keyword evidence="2" id="KW-0732">Signal</keyword>
<protein>
    <submittedName>
        <fullName evidence="3">Uncharacterized protein</fullName>
    </submittedName>
</protein>